<protein>
    <submittedName>
        <fullName evidence="2">Uncharacterized protein</fullName>
    </submittedName>
</protein>
<feature type="compositionally biased region" description="Polar residues" evidence="1">
    <location>
        <begin position="104"/>
        <end position="118"/>
    </location>
</feature>
<proteinExistence type="predicted"/>
<reference evidence="2" key="1">
    <citation type="journal article" date="2020" name="Nat. Commun.">
        <title>Large-scale genome sequencing of mycorrhizal fungi provides insights into the early evolution of symbiotic traits.</title>
        <authorList>
            <person name="Miyauchi S."/>
            <person name="Kiss E."/>
            <person name="Kuo A."/>
            <person name="Drula E."/>
            <person name="Kohler A."/>
            <person name="Sanchez-Garcia M."/>
            <person name="Morin E."/>
            <person name="Andreopoulos B."/>
            <person name="Barry K.W."/>
            <person name="Bonito G."/>
            <person name="Buee M."/>
            <person name="Carver A."/>
            <person name="Chen C."/>
            <person name="Cichocki N."/>
            <person name="Clum A."/>
            <person name="Culley D."/>
            <person name="Crous P.W."/>
            <person name="Fauchery L."/>
            <person name="Girlanda M."/>
            <person name="Hayes R.D."/>
            <person name="Keri Z."/>
            <person name="LaButti K."/>
            <person name="Lipzen A."/>
            <person name="Lombard V."/>
            <person name="Magnuson J."/>
            <person name="Maillard F."/>
            <person name="Murat C."/>
            <person name="Nolan M."/>
            <person name="Ohm R.A."/>
            <person name="Pangilinan J."/>
            <person name="Pereira M.F."/>
            <person name="Perotto S."/>
            <person name="Peter M."/>
            <person name="Pfister S."/>
            <person name="Riley R."/>
            <person name="Sitrit Y."/>
            <person name="Stielow J.B."/>
            <person name="Szollosi G."/>
            <person name="Zifcakova L."/>
            <person name="Stursova M."/>
            <person name="Spatafora J.W."/>
            <person name="Tedersoo L."/>
            <person name="Vaario L.M."/>
            <person name="Yamada A."/>
            <person name="Yan M."/>
            <person name="Wang P."/>
            <person name="Xu J."/>
            <person name="Bruns T."/>
            <person name="Baldrian P."/>
            <person name="Vilgalys R."/>
            <person name="Dunand C."/>
            <person name="Henrissat B."/>
            <person name="Grigoriev I.V."/>
            <person name="Hibbett D."/>
            <person name="Nagy L.G."/>
            <person name="Martin F.M."/>
        </authorList>
    </citation>
    <scope>NUCLEOTIDE SEQUENCE</scope>
    <source>
        <strain evidence="2">UP504</strain>
    </source>
</reference>
<evidence type="ECO:0000313" key="2">
    <source>
        <dbReference type="EMBL" id="KAF9505807.1"/>
    </source>
</evidence>
<dbReference type="Proteomes" id="UP000886523">
    <property type="component" value="Unassembled WGS sequence"/>
</dbReference>
<accession>A0A9P6DLF4</accession>
<dbReference type="EMBL" id="MU129135">
    <property type="protein sequence ID" value="KAF9505807.1"/>
    <property type="molecule type" value="Genomic_DNA"/>
</dbReference>
<feature type="region of interest" description="Disordered" evidence="1">
    <location>
        <begin position="80"/>
        <end position="139"/>
    </location>
</feature>
<evidence type="ECO:0000256" key="1">
    <source>
        <dbReference type="SAM" id="MobiDB-lite"/>
    </source>
</evidence>
<dbReference type="AlphaFoldDB" id="A0A9P6DLF4"/>
<gene>
    <name evidence="2" type="ORF">BS47DRAFT_491605</name>
</gene>
<sequence>MIARFNKWIALYNSSIDTSRPKPLSRLRQELREWERTRLEDMSERKNREKKIKDTTTYLASNASQFAALTAQVKARVKVKPRADDREAFGSTNAAVSKPDLVRQLTSPSTYAPSSPMSSRKPPGAPPTVDHNVILISDD</sequence>
<dbReference type="OrthoDB" id="9049620at2759"/>
<keyword evidence="3" id="KW-1185">Reference proteome</keyword>
<comment type="caution">
    <text evidence="2">The sequence shown here is derived from an EMBL/GenBank/DDBJ whole genome shotgun (WGS) entry which is preliminary data.</text>
</comment>
<evidence type="ECO:0000313" key="3">
    <source>
        <dbReference type="Proteomes" id="UP000886523"/>
    </source>
</evidence>
<organism evidence="2 3">
    <name type="scientific">Hydnum rufescens UP504</name>
    <dbReference type="NCBI Taxonomy" id="1448309"/>
    <lineage>
        <taxon>Eukaryota</taxon>
        <taxon>Fungi</taxon>
        <taxon>Dikarya</taxon>
        <taxon>Basidiomycota</taxon>
        <taxon>Agaricomycotina</taxon>
        <taxon>Agaricomycetes</taxon>
        <taxon>Cantharellales</taxon>
        <taxon>Hydnaceae</taxon>
        <taxon>Hydnum</taxon>
    </lineage>
</organism>
<name>A0A9P6DLF4_9AGAM</name>